<keyword evidence="1" id="KW-0472">Membrane</keyword>
<evidence type="ECO:0008006" key="4">
    <source>
        <dbReference type="Google" id="ProtNLM"/>
    </source>
</evidence>
<organism evidence="2 3">
    <name type="scientific">Pradoshia eiseniae</name>
    <dbReference type="NCBI Taxonomy" id="2064768"/>
    <lineage>
        <taxon>Bacteria</taxon>
        <taxon>Bacillati</taxon>
        <taxon>Bacillota</taxon>
        <taxon>Bacilli</taxon>
        <taxon>Bacillales</taxon>
        <taxon>Bacillaceae</taxon>
        <taxon>Pradoshia</taxon>
    </lineage>
</organism>
<dbReference type="PANTHER" id="PTHR37814">
    <property type="entry name" value="CONSERVED MEMBRANE PROTEIN"/>
    <property type="match status" value="1"/>
</dbReference>
<evidence type="ECO:0000256" key="1">
    <source>
        <dbReference type="SAM" id="Phobius"/>
    </source>
</evidence>
<proteinExistence type="predicted"/>
<evidence type="ECO:0000313" key="2">
    <source>
        <dbReference type="EMBL" id="PQD97246.1"/>
    </source>
</evidence>
<keyword evidence="1" id="KW-1133">Transmembrane helix</keyword>
<dbReference type="EMBL" id="PKOZ01000001">
    <property type="protein sequence ID" value="PQD97246.1"/>
    <property type="molecule type" value="Genomic_DNA"/>
</dbReference>
<dbReference type="InterPro" id="IPR038728">
    <property type="entry name" value="YkvI-like"/>
</dbReference>
<keyword evidence="1" id="KW-0812">Transmembrane</keyword>
<dbReference type="OrthoDB" id="4424890at2"/>
<dbReference type="Proteomes" id="UP000239663">
    <property type="component" value="Unassembled WGS sequence"/>
</dbReference>
<dbReference type="AlphaFoldDB" id="A0A2S7N5E7"/>
<evidence type="ECO:0000313" key="3">
    <source>
        <dbReference type="Proteomes" id="UP000239663"/>
    </source>
</evidence>
<sequence length="354" mass="38352">MKNSIKIASAFIGIIIGAGFASGQEILQYFTSFGMMGTVGAAISIVLFGFLGMVLTKIGSRLDTDSHKEVIYKISGRYLGILIDSILVFILFGIGVVMISGSGSIFAQQFGMPQYVGIILMTVLVLIAILSNVDQVVKIIASITPFLIIGVVVLFVYSLATKDYSFMELDALAKEQPSATAHWFTSVINYVSLAITMGASMTLVMGGDESKERIASYGGMLGGIGVGILIVIHHLAILAKIDVVGDYDMPSLGLANHISPIFGVIYSVILFGMIFNSAVSMFFSFGTRFFTPKTKKFNWFVGGTLLIAFGASFFGFKQLVSIFYPLFGYLGMILIAILIIAFIRMRPLKEIEKE</sequence>
<reference evidence="2 3" key="1">
    <citation type="submission" date="2017-12" db="EMBL/GenBank/DDBJ databases">
        <title>Taxonomic description and draft genome of Pradoshia cofamensis Gen. nov., sp. nov., a thermotolerant bacillale isolated from anterior gut of earthworm Eisenia fetida.</title>
        <authorList>
            <person name="Saha T."/>
            <person name="Chakraborty R."/>
        </authorList>
    </citation>
    <scope>NUCLEOTIDE SEQUENCE [LARGE SCALE GENOMIC DNA]</scope>
    <source>
        <strain evidence="2 3">EAG3</strain>
    </source>
</reference>
<comment type="caution">
    <text evidence="2">The sequence shown here is derived from an EMBL/GenBank/DDBJ whole genome shotgun (WGS) entry which is preliminary data.</text>
</comment>
<feature type="transmembrane region" description="Helical" evidence="1">
    <location>
        <begin position="180"/>
        <end position="205"/>
    </location>
</feature>
<dbReference type="PANTHER" id="PTHR37814:SF1">
    <property type="entry name" value="MEMBRANE PROTEIN"/>
    <property type="match status" value="1"/>
</dbReference>
<feature type="transmembrane region" description="Helical" evidence="1">
    <location>
        <begin position="297"/>
        <end position="316"/>
    </location>
</feature>
<accession>A0A2S7N5E7</accession>
<protein>
    <recommendedName>
        <fullName evidence="4">Transporter</fullName>
    </recommendedName>
</protein>
<name>A0A2S7N5E7_9BACI</name>
<feature type="transmembrane region" description="Helical" evidence="1">
    <location>
        <begin position="322"/>
        <end position="343"/>
    </location>
</feature>
<feature type="transmembrane region" description="Helical" evidence="1">
    <location>
        <begin position="33"/>
        <end position="55"/>
    </location>
</feature>
<dbReference type="RefSeq" id="WP_104848338.1">
    <property type="nucleotide sequence ID" value="NZ_PKOZ01000001.1"/>
</dbReference>
<feature type="transmembrane region" description="Helical" evidence="1">
    <location>
        <begin position="112"/>
        <end position="132"/>
    </location>
</feature>
<feature type="transmembrane region" description="Helical" evidence="1">
    <location>
        <begin position="139"/>
        <end position="160"/>
    </location>
</feature>
<keyword evidence="3" id="KW-1185">Reference proteome</keyword>
<feature type="transmembrane region" description="Helical" evidence="1">
    <location>
        <begin position="261"/>
        <end position="285"/>
    </location>
</feature>
<gene>
    <name evidence="2" type="ORF">CYL18_02660</name>
</gene>
<feature type="transmembrane region" description="Helical" evidence="1">
    <location>
        <begin position="217"/>
        <end position="241"/>
    </location>
</feature>
<feature type="transmembrane region" description="Helical" evidence="1">
    <location>
        <begin position="76"/>
        <end position="100"/>
    </location>
</feature>